<evidence type="ECO:0000256" key="4">
    <source>
        <dbReference type="ARBA" id="ARBA00022989"/>
    </source>
</evidence>
<evidence type="ECO:0000256" key="6">
    <source>
        <dbReference type="SAM" id="Phobius"/>
    </source>
</evidence>
<name>A0A317CAL2_9GAMM</name>
<organism evidence="7 8">
    <name type="scientific">Leucothrix pacifica</name>
    <dbReference type="NCBI Taxonomy" id="1247513"/>
    <lineage>
        <taxon>Bacteria</taxon>
        <taxon>Pseudomonadati</taxon>
        <taxon>Pseudomonadota</taxon>
        <taxon>Gammaproteobacteria</taxon>
        <taxon>Thiotrichales</taxon>
        <taxon>Thiotrichaceae</taxon>
        <taxon>Leucothrix</taxon>
    </lineage>
</organism>
<feature type="transmembrane region" description="Helical" evidence="6">
    <location>
        <begin position="69"/>
        <end position="89"/>
    </location>
</feature>
<comment type="subcellular location">
    <subcellularLocation>
        <location evidence="1">Cell membrane</location>
        <topology evidence="1">Multi-pass membrane protein</topology>
    </subcellularLocation>
</comment>
<dbReference type="EMBL" id="QGKM01000043">
    <property type="protein sequence ID" value="PWQ95566.1"/>
    <property type="molecule type" value="Genomic_DNA"/>
</dbReference>
<evidence type="ECO:0000256" key="5">
    <source>
        <dbReference type="ARBA" id="ARBA00023136"/>
    </source>
</evidence>
<dbReference type="InterPro" id="IPR020948">
    <property type="entry name" value="P_starv_induced_PsiE-like"/>
</dbReference>
<accession>A0A317CAL2</accession>
<keyword evidence="4 6" id="KW-1133">Transmembrane helix</keyword>
<evidence type="ECO:0000313" key="8">
    <source>
        <dbReference type="Proteomes" id="UP000245539"/>
    </source>
</evidence>
<comment type="caution">
    <text evidence="7">The sequence shown here is derived from an EMBL/GenBank/DDBJ whole genome shotgun (WGS) entry which is preliminary data.</text>
</comment>
<dbReference type="GO" id="GO:0005886">
    <property type="term" value="C:plasma membrane"/>
    <property type="evidence" value="ECO:0007669"/>
    <property type="project" value="UniProtKB-SubCell"/>
</dbReference>
<sequence length="152" mass="17376">MQHEEIPEDHNDPLLKHLHRAIRFAIRILAVLMVLVIFWSIADVVYVLYMRLSSPPYFLLDISDILQTFGAFMLVLIAVEIFTNIRLYLGSNILPVELVIGTALMAVARKVIVLDLKQVSSEQIIGIALVTFALGISYWLVRHSDKEHEEHK</sequence>
<keyword evidence="2" id="KW-1003">Cell membrane</keyword>
<dbReference type="RefSeq" id="WP_109838322.1">
    <property type="nucleotide sequence ID" value="NZ_QGKM01000043.1"/>
</dbReference>
<evidence type="ECO:0008006" key="9">
    <source>
        <dbReference type="Google" id="ProtNLM"/>
    </source>
</evidence>
<keyword evidence="5 6" id="KW-0472">Membrane</keyword>
<reference evidence="7 8" key="1">
    <citation type="submission" date="2018-05" db="EMBL/GenBank/DDBJ databases">
        <title>Leucothrix arctica sp. nov., isolated from Arctic seawater.</title>
        <authorList>
            <person name="Choi A."/>
            <person name="Baek K."/>
        </authorList>
    </citation>
    <scope>NUCLEOTIDE SEQUENCE [LARGE SCALE GENOMIC DNA]</scope>
    <source>
        <strain evidence="7 8">JCM 18388</strain>
    </source>
</reference>
<protein>
    <recommendedName>
        <fullName evidence="9">Phosphate-starvation-inducible E-like protein</fullName>
    </recommendedName>
</protein>
<keyword evidence="8" id="KW-1185">Reference proteome</keyword>
<feature type="transmembrane region" description="Helical" evidence="6">
    <location>
        <begin position="24"/>
        <end position="49"/>
    </location>
</feature>
<feature type="transmembrane region" description="Helical" evidence="6">
    <location>
        <begin position="124"/>
        <end position="141"/>
    </location>
</feature>
<evidence type="ECO:0000256" key="2">
    <source>
        <dbReference type="ARBA" id="ARBA00022475"/>
    </source>
</evidence>
<proteinExistence type="predicted"/>
<evidence type="ECO:0000256" key="1">
    <source>
        <dbReference type="ARBA" id="ARBA00004651"/>
    </source>
</evidence>
<dbReference type="Pfam" id="PF06146">
    <property type="entry name" value="PsiE"/>
    <property type="match status" value="1"/>
</dbReference>
<gene>
    <name evidence="7" type="ORF">DKW60_14195</name>
</gene>
<dbReference type="Proteomes" id="UP000245539">
    <property type="component" value="Unassembled WGS sequence"/>
</dbReference>
<evidence type="ECO:0000313" key="7">
    <source>
        <dbReference type="EMBL" id="PWQ95566.1"/>
    </source>
</evidence>
<dbReference type="AlphaFoldDB" id="A0A317CAL2"/>
<keyword evidence="3 6" id="KW-0812">Transmembrane</keyword>
<evidence type="ECO:0000256" key="3">
    <source>
        <dbReference type="ARBA" id="ARBA00022692"/>
    </source>
</evidence>
<feature type="transmembrane region" description="Helical" evidence="6">
    <location>
        <begin position="96"/>
        <end position="112"/>
    </location>
</feature>
<dbReference type="OrthoDB" id="598027at2"/>